<dbReference type="Pfam" id="PF00296">
    <property type="entry name" value="Bac_luciferase"/>
    <property type="match status" value="1"/>
</dbReference>
<dbReference type="AlphaFoldDB" id="A0A382AL22"/>
<proteinExistence type="predicted"/>
<evidence type="ECO:0000313" key="5">
    <source>
        <dbReference type="EMBL" id="SVB02089.1"/>
    </source>
</evidence>
<evidence type="ECO:0000256" key="1">
    <source>
        <dbReference type="ARBA" id="ARBA00023002"/>
    </source>
</evidence>
<reference evidence="5" key="1">
    <citation type="submission" date="2018-05" db="EMBL/GenBank/DDBJ databases">
        <authorList>
            <person name="Lanie J.A."/>
            <person name="Ng W.-L."/>
            <person name="Kazmierczak K.M."/>
            <person name="Andrzejewski T.M."/>
            <person name="Davidsen T.M."/>
            <person name="Wayne K.J."/>
            <person name="Tettelin H."/>
            <person name="Glass J.I."/>
            <person name="Rusch D."/>
            <person name="Podicherti R."/>
            <person name="Tsui H.-C.T."/>
            <person name="Winkler M.E."/>
        </authorList>
    </citation>
    <scope>NUCLEOTIDE SEQUENCE</scope>
</reference>
<keyword evidence="2" id="KW-0503">Monooxygenase</keyword>
<keyword evidence="1" id="KW-0560">Oxidoreductase</keyword>
<dbReference type="SUPFAM" id="SSF51679">
    <property type="entry name" value="Bacterial luciferase-like"/>
    <property type="match status" value="1"/>
</dbReference>
<dbReference type="GO" id="GO:0005829">
    <property type="term" value="C:cytosol"/>
    <property type="evidence" value="ECO:0007669"/>
    <property type="project" value="TreeGrafter"/>
</dbReference>
<evidence type="ECO:0000259" key="4">
    <source>
        <dbReference type="Pfam" id="PF00296"/>
    </source>
</evidence>
<evidence type="ECO:0000256" key="3">
    <source>
        <dbReference type="SAM" id="MobiDB-lite"/>
    </source>
</evidence>
<name>A0A382AL22_9ZZZZ</name>
<dbReference type="GO" id="GO:0004497">
    <property type="term" value="F:monooxygenase activity"/>
    <property type="evidence" value="ECO:0007669"/>
    <property type="project" value="UniProtKB-KW"/>
</dbReference>
<evidence type="ECO:0000256" key="2">
    <source>
        <dbReference type="ARBA" id="ARBA00023033"/>
    </source>
</evidence>
<gene>
    <name evidence="5" type="ORF">METZ01_LOCUS154943</name>
</gene>
<dbReference type="GO" id="GO:0016705">
    <property type="term" value="F:oxidoreductase activity, acting on paired donors, with incorporation or reduction of molecular oxygen"/>
    <property type="evidence" value="ECO:0007669"/>
    <property type="project" value="InterPro"/>
</dbReference>
<dbReference type="InterPro" id="IPR050766">
    <property type="entry name" value="Bact_Lucif_Oxidored"/>
</dbReference>
<protein>
    <recommendedName>
        <fullName evidence="4">Luciferase-like domain-containing protein</fullName>
    </recommendedName>
</protein>
<dbReference type="PANTHER" id="PTHR30137:SF8">
    <property type="entry name" value="BLR5498 PROTEIN"/>
    <property type="match status" value="1"/>
</dbReference>
<sequence>MKFSLIYEAQTADPTREGDHRVIGEIMEQALLAEELDFDVIWAVEHTGLTMYAHMSAPETFLAYLAGATSRIGIGHGVICLPPRMNHPVKVAERCAMLDILSGGRLHVGFGKGATEQEAGTFGYRKSDLSPILDEVMPLVPRYWVEDDVEFHGDFIDVPPRTIHPRPLQDPHPPIYQACTHTDTLVDAGHRGIGALVLGFGGPDQIAEKNAVYRRAFAERDPADQVGTRPTEHLAALCPTIVLDDAAEARRIGIRGQRFFMEAIGHWGSDGATPLPDPDTWSDDPSLGPAGDQSGDRATDQVVHDDSLIVEASIGSEKVTMHLAEAGMSLDNPNHGYGDVDDCIDYVGRLFDAGADEILFLCQMGTVPQEAQVETVRRIGERVIPHFRAGGDRRADPRLVEVSA</sequence>
<feature type="domain" description="Luciferase-like" evidence="4">
    <location>
        <begin position="12"/>
        <end position="252"/>
    </location>
</feature>
<organism evidence="5">
    <name type="scientific">marine metagenome</name>
    <dbReference type="NCBI Taxonomy" id="408172"/>
    <lineage>
        <taxon>unclassified sequences</taxon>
        <taxon>metagenomes</taxon>
        <taxon>ecological metagenomes</taxon>
    </lineage>
</organism>
<dbReference type="PANTHER" id="PTHR30137">
    <property type="entry name" value="LUCIFERASE-LIKE MONOOXYGENASE"/>
    <property type="match status" value="1"/>
</dbReference>
<accession>A0A382AL22</accession>
<dbReference type="Gene3D" id="3.20.20.30">
    <property type="entry name" value="Luciferase-like domain"/>
    <property type="match status" value="1"/>
</dbReference>
<dbReference type="InterPro" id="IPR036661">
    <property type="entry name" value="Luciferase-like_sf"/>
</dbReference>
<dbReference type="InterPro" id="IPR011251">
    <property type="entry name" value="Luciferase-like_dom"/>
</dbReference>
<dbReference type="EMBL" id="UINC01025810">
    <property type="protein sequence ID" value="SVB02089.1"/>
    <property type="molecule type" value="Genomic_DNA"/>
</dbReference>
<feature type="region of interest" description="Disordered" evidence="3">
    <location>
        <begin position="270"/>
        <end position="300"/>
    </location>
</feature>